<gene>
    <name evidence="1" type="ORF">g.44965</name>
</gene>
<organism evidence="1">
    <name type="scientific">Lygus hesperus</name>
    <name type="common">Western plant bug</name>
    <dbReference type="NCBI Taxonomy" id="30085"/>
    <lineage>
        <taxon>Eukaryota</taxon>
        <taxon>Metazoa</taxon>
        <taxon>Ecdysozoa</taxon>
        <taxon>Arthropoda</taxon>
        <taxon>Hexapoda</taxon>
        <taxon>Insecta</taxon>
        <taxon>Pterygota</taxon>
        <taxon>Neoptera</taxon>
        <taxon>Paraneoptera</taxon>
        <taxon>Hemiptera</taxon>
        <taxon>Heteroptera</taxon>
        <taxon>Panheteroptera</taxon>
        <taxon>Cimicomorpha</taxon>
        <taxon>Miridae</taxon>
        <taxon>Mirini</taxon>
        <taxon>Lygus</taxon>
    </lineage>
</organism>
<name>A0A146LU24_LYGHE</name>
<dbReference type="EMBL" id="GDHC01008422">
    <property type="protein sequence ID" value="JAQ10207.1"/>
    <property type="molecule type" value="Transcribed_RNA"/>
</dbReference>
<proteinExistence type="predicted"/>
<sequence length="126" mass="14542">MAAVDTIQYLVPREAARSPMHKQDPRKVPNIMPFLYRFIFLPAVPFHRRKEDTLPLSRRNILAALKYSNCPPPCLEGPVSCQTFHLGAPTLRLNPFIRKLITGHSWVNWKCFHCQGELIGRMFSKV</sequence>
<evidence type="ECO:0000313" key="1">
    <source>
        <dbReference type="EMBL" id="JAQ10207.1"/>
    </source>
</evidence>
<protein>
    <submittedName>
        <fullName evidence="1">Uncharacterized protein</fullName>
    </submittedName>
</protein>
<dbReference type="AlphaFoldDB" id="A0A146LU24"/>
<accession>A0A146LU24</accession>
<reference evidence="1" key="1">
    <citation type="journal article" date="2016" name="Gigascience">
        <title>De novo construction of an expanded transcriptome assembly for the western tarnished plant bug, Lygus hesperus.</title>
        <authorList>
            <person name="Tassone E.E."/>
            <person name="Geib S.M."/>
            <person name="Hall B."/>
            <person name="Fabrick J.A."/>
            <person name="Brent C.S."/>
            <person name="Hull J.J."/>
        </authorList>
    </citation>
    <scope>NUCLEOTIDE SEQUENCE</scope>
</reference>